<evidence type="ECO:0000256" key="1">
    <source>
        <dbReference type="SAM" id="Phobius"/>
    </source>
</evidence>
<comment type="caution">
    <text evidence="2">The sequence shown here is derived from an EMBL/GenBank/DDBJ whole genome shotgun (WGS) entry which is preliminary data.</text>
</comment>
<gene>
    <name evidence="2" type="ORF">NJ959_29950</name>
</gene>
<accession>A0AAE3KSH9</accession>
<name>A0AAE3KSH9_9CYAN</name>
<protein>
    <submittedName>
        <fullName evidence="2">Uncharacterized protein</fullName>
    </submittedName>
</protein>
<dbReference type="EMBL" id="JAMZMM010000719">
    <property type="protein sequence ID" value="MCP2732658.1"/>
    <property type="molecule type" value="Genomic_DNA"/>
</dbReference>
<evidence type="ECO:0000313" key="3">
    <source>
        <dbReference type="Proteomes" id="UP001204953"/>
    </source>
</evidence>
<reference evidence="2" key="1">
    <citation type="submission" date="2022-06" db="EMBL/GenBank/DDBJ databases">
        <title>New cyanobacteria of genus Symplocastrum in benthos of Lake Baikal.</title>
        <authorList>
            <person name="Sorokovikova E."/>
            <person name="Tikhonova I."/>
            <person name="Krasnopeev A."/>
            <person name="Evseev P."/>
            <person name="Gladkikh A."/>
            <person name="Belykh O."/>
        </authorList>
    </citation>
    <scope>NUCLEOTIDE SEQUENCE</scope>
    <source>
        <strain evidence="2">BBK-W-15</strain>
    </source>
</reference>
<proteinExistence type="predicted"/>
<organism evidence="2 3">
    <name type="scientific">Limnofasciculus baicalensis BBK-W-15</name>
    <dbReference type="NCBI Taxonomy" id="2699891"/>
    <lineage>
        <taxon>Bacteria</taxon>
        <taxon>Bacillati</taxon>
        <taxon>Cyanobacteriota</taxon>
        <taxon>Cyanophyceae</taxon>
        <taxon>Coleofasciculales</taxon>
        <taxon>Coleofasciculaceae</taxon>
        <taxon>Limnofasciculus</taxon>
        <taxon>Limnofasciculus baicalensis</taxon>
    </lineage>
</organism>
<keyword evidence="1" id="KW-0472">Membrane</keyword>
<keyword evidence="1" id="KW-1133">Transmembrane helix</keyword>
<evidence type="ECO:0000313" key="2">
    <source>
        <dbReference type="EMBL" id="MCP2732658.1"/>
    </source>
</evidence>
<dbReference type="AlphaFoldDB" id="A0AAE3KSH9"/>
<sequence length="89" mass="9407">VIAYLGWATLPQGTESTTIVGVGAKKTGTATFAHVCQVIGTAAILAYCFASFPGDVWLQKKKRAMLMDAIDGLIVGLITAASLAYFWPK</sequence>
<keyword evidence="1" id="KW-0812">Transmembrane</keyword>
<feature type="transmembrane region" description="Helical" evidence="1">
    <location>
        <begin position="64"/>
        <end position="87"/>
    </location>
</feature>
<feature type="transmembrane region" description="Helical" evidence="1">
    <location>
        <begin position="32"/>
        <end position="52"/>
    </location>
</feature>
<feature type="non-terminal residue" evidence="2">
    <location>
        <position position="1"/>
    </location>
</feature>
<keyword evidence="3" id="KW-1185">Reference proteome</keyword>
<dbReference type="Proteomes" id="UP001204953">
    <property type="component" value="Unassembled WGS sequence"/>
</dbReference>